<dbReference type="Pfam" id="PF01381">
    <property type="entry name" value="HTH_3"/>
    <property type="match status" value="1"/>
</dbReference>
<evidence type="ECO:0000256" key="1">
    <source>
        <dbReference type="ARBA" id="ARBA00023125"/>
    </source>
</evidence>
<organism evidence="3 4">
    <name type="scientific">Futiania mangrovi</name>
    <dbReference type="NCBI Taxonomy" id="2959716"/>
    <lineage>
        <taxon>Bacteria</taxon>
        <taxon>Pseudomonadati</taxon>
        <taxon>Pseudomonadota</taxon>
        <taxon>Alphaproteobacteria</taxon>
        <taxon>Futianiales</taxon>
        <taxon>Futianiaceae</taxon>
        <taxon>Futiania</taxon>
    </lineage>
</organism>
<sequence>MSNRIRHFRKLRNLKLRELAERIGTTPQSVSRLETGHMTLSLDWLNRIADALDVHPTDLIDAPPQDRGVTPLLGHVGATGQVEDGPLGDIELVFPAVQPVAVRLLHPIAGYRAGEVLVADRKGGDPGRAAGRDALVELADGSRRLVRVVPGAGPRGGYLFVSLDYSQVFSASEVRSIAPVVMSVRYL</sequence>
<evidence type="ECO:0000313" key="3">
    <source>
        <dbReference type="EMBL" id="MCP1337341.1"/>
    </source>
</evidence>
<protein>
    <submittedName>
        <fullName evidence="3">Helix-turn-helix transcriptional regulator</fullName>
    </submittedName>
</protein>
<feature type="domain" description="HTH cro/C1-type" evidence="2">
    <location>
        <begin position="5"/>
        <end position="59"/>
    </location>
</feature>
<comment type="caution">
    <text evidence="3">The sequence shown here is derived from an EMBL/GenBank/DDBJ whole genome shotgun (WGS) entry which is preliminary data.</text>
</comment>
<evidence type="ECO:0000313" key="4">
    <source>
        <dbReference type="Proteomes" id="UP001055804"/>
    </source>
</evidence>
<dbReference type="GO" id="GO:0003700">
    <property type="term" value="F:DNA-binding transcription factor activity"/>
    <property type="evidence" value="ECO:0007669"/>
    <property type="project" value="TreeGrafter"/>
</dbReference>
<proteinExistence type="predicted"/>
<dbReference type="GO" id="GO:0003677">
    <property type="term" value="F:DNA binding"/>
    <property type="evidence" value="ECO:0007669"/>
    <property type="project" value="UniProtKB-KW"/>
</dbReference>
<dbReference type="InterPro" id="IPR010982">
    <property type="entry name" value="Lambda_DNA-bd_dom_sf"/>
</dbReference>
<dbReference type="PANTHER" id="PTHR46797:SF1">
    <property type="entry name" value="METHYLPHOSPHONATE SYNTHASE"/>
    <property type="match status" value="1"/>
</dbReference>
<dbReference type="PROSITE" id="PS50943">
    <property type="entry name" value="HTH_CROC1"/>
    <property type="match status" value="1"/>
</dbReference>
<dbReference type="PANTHER" id="PTHR46797">
    <property type="entry name" value="HTH-TYPE TRANSCRIPTIONAL REGULATOR"/>
    <property type="match status" value="1"/>
</dbReference>
<reference evidence="3" key="1">
    <citation type="submission" date="2022-06" db="EMBL/GenBank/DDBJ databases">
        <title>Isolation and Genomics of Futiania mangrovii gen. nov., sp. nov., a Rare and Metabolically-versatile member in the Class Alphaproteobacteria.</title>
        <authorList>
            <person name="Liu L."/>
            <person name="Huang W.-C."/>
            <person name="Pan J."/>
            <person name="Li J."/>
            <person name="Huang Y."/>
            <person name="Du H."/>
            <person name="Liu Y."/>
            <person name="Li M."/>
        </authorList>
    </citation>
    <scope>NUCLEOTIDE SEQUENCE</scope>
    <source>
        <strain evidence="3">FT118</strain>
    </source>
</reference>
<dbReference type="SMART" id="SM00530">
    <property type="entry name" value="HTH_XRE"/>
    <property type="match status" value="1"/>
</dbReference>
<dbReference type="Proteomes" id="UP001055804">
    <property type="component" value="Unassembled WGS sequence"/>
</dbReference>
<evidence type="ECO:0000259" key="2">
    <source>
        <dbReference type="PROSITE" id="PS50943"/>
    </source>
</evidence>
<gene>
    <name evidence="3" type="ORF">NJQ99_13040</name>
</gene>
<dbReference type="AlphaFoldDB" id="A0A9J6PD81"/>
<keyword evidence="4" id="KW-1185">Reference proteome</keyword>
<keyword evidence="1" id="KW-0238">DNA-binding</keyword>
<dbReference type="RefSeq" id="WP_269333309.1">
    <property type="nucleotide sequence ID" value="NZ_JAMZFT010000003.1"/>
</dbReference>
<dbReference type="EMBL" id="JAMZFT010000003">
    <property type="protein sequence ID" value="MCP1337341.1"/>
    <property type="molecule type" value="Genomic_DNA"/>
</dbReference>
<dbReference type="InterPro" id="IPR001387">
    <property type="entry name" value="Cro/C1-type_HTH"/>
</dbReference>
<dbReference type="Gene3D" id="1.10.260.40">
    <property type="entry name" value="lambda repressor-like DNA-binding domains"/>
    <property type="match status" value="1"/>
</dbReference>
<dbReference type="GO" id="GO:0005829">
    <property type="term" value="C:cytosol"/>
    <property type="evidence" value="ECO:0007669"/>
    <property type="project" value="TreeGrafter"/>
</dbReference>
<dbReference type="SUPFAM" id="SSF47413">
    <property type="entry name" value="lambda repressor-like DNA-binding domains"/>
    <property type="match status" value="1"/>
</dbReference>
<dbReference type="CDD" id="cd00093">
    <property type="entry name" value="HTH_XRE"/>
    <property type="match status" value="1"/>
</dbReference>
<name>A0A9J6PD81_9PROT</name>
<accession>A0A9J6PD81</accession>
<dbReference type="InterPro" id="IPR050807">
    <property type="entry name" value="TransReg_Diox_bact_type"/>
</dbReference>